<organism evidence="5 6">
    <name type="scientific">Alkalimarinus alittae</name>
    <dbReference type="NCBI Taxonomy" id="2961619"/>
    <lineage>
        <taxon>Bacteria</taxon>
        <taxon>Pseudomonadati</taxon>
        <taxon>Pseudomonadota</taxon>
        <taxon>Gammaproteobacteria</taxon>
        <taxon>Alteromonadales</taxon>
        <taxon>Alteromonadaceae</taxon>
        <taxon>Alkalimarinus</taxon>
    </lineage>
</organism>
<sequence length="235" mass="27266">MNTKKHLISLIALLITTFALVAHADTLNFRKAKKELQKVYSDNQISFYCGCTFSSQLKAGSKTKKRLTPDWDSCGYTPRKQPNRASRIEWEHVMPAHHFGQHMQCWRDGGRKVCKKDNVFKEMEGDMHNLVPAIGEVNGDRSNFKYGMIENESRVYGSCDAEVDFKGKRFEPSPSVRGDIARTYFYMSERYNVRLSKQQRQLLSAWDKLDPVDDWERTKNKRIESIQGNSNPFIQ</sequence>
<keyword evidence="6" id="KW-1185">Reference proteome</keyword>
<dbReference type="PANTHER" id="PTHR33607:SF2">
    <property type="entry name" value="ENDONUCLEASE-1"/>
    <property type="match status" value="1"/>
</dbReference>
<keyword evidence="3" id="KW-0378">Hydrolase</keyword>
<protein>
    <submittedName>
        <fullName evidence="5">Endonuclease</fullName>
    </submittedName>
</protein>
<dbReference type="RefSeq" id="WP_265048704.1">
    <property type="nucleotide sequence ID" value="NZ_CP100390.1"/>
</dbReference>
<evidence type="ECO:0000256" key="1">
    <source>
        <dbReference type="ARBA" id="ARBA00006429"/>
    </source>
</evidence>
<accession>A0ABY6N5B0</accession>
<dbReference type="Proteomes" id="UP001163739">
    <property type="component" value="Chromosome"/>
</dbReference>
<reference evidence="5" key="1">
    <citation type="submission" date="2022-06" db="EMBL/GenBank/DDBJ databases">
        <title>Alkalimarinus sp. nov., isolated from gut of a Alitta virens.</title>
        <authorList>
            <person name="Yang A.I."/>
            <person name="Shin N.-R."/>
        </authorList>
    </citation>
    <scope>NUCLEOTIDE SEQUENCE</scope>
    <source>
        <strain evidence="5">A2M4</strain>
    </source>
</reference>
<evidence type="ECO:0000313" key="6">
    <source>
        <dbReference type="Proteomes" id="UP001163739"/>
    </source>
</evidence>
<evidence type="ECO:0000313" key="5">
    <source>
        <dbReference type="EMBL" id="UZE97225.1"/>
    </source>
</evidence>
<dbReference type="InterPro" id="IPR007346">
    <property type="entry name" value="Endonuclease-I"/>
</dbReference>
<comment type="similarity">
    <text evidence="1">Belongs to the EndA/NucM nuclease family.</text>
</comment>
<dbReference type="InterPro" id="IPR044925">
    <property type="entry name" value="His-Me_finger_sf"/>
</dbReference>
<proteinExistence type="inferred from homology"/>
<feature type="chain" id="PRO_5045583340" evidence="4">
    <location>
        <begin position="25"/>
        <end position="235"/>
    </location>
</feature>
<dbReference type="EMBL" id="CP100390">
    <property type="protein sequence ID" value="UZE97225.1"/>
    <property type="molecule type" value="Genomic_DNA"/>
</dbReference>
<evidence type="ECO:0000256" key="3">
    <source>
        <dbReference type="ARBA" id="ARBA00022801"/>
    </source>
</evidence>
<feature type="signal peptide" evidence="4">
    <location>
        <begin position="1"/>
        <end position="24"/>
    </location>
</feature>
<dbReference type="Pfam" id="PF04231">
    <property type="entry name" value="Endonuclease_1"/>
    <property type="match status" value="1"/>
</dbReference>
<evidence type="ECO:0000256" key="4">
    <source>
        <dbReference type="SAM" id="SignalP"/>
    </source>
</evidence>
<dbReference type="GO" id="GO:0004519">
    <property type="term" value="F:endonuclease activity"/>
    <property type="evidence" value="ECO:0007669"/>
    <property type="project" value="UniProtKB-KW"/>
</dbReference>
<gene>
    <name evidence="5" type="ORF">NKI27_05610</name>
</gene>
<name>A0ABY6N5B0_9ALTE</name>
<dbReference type="PANTHER" id="PTHR33607">
    <property type="entry name" value="ENDONUCLEASE-1"/>
    <property type="match status" value="1"/>
</dbReference>
<evidence type="ECO:0000256" key="2">
    <source>
        <dbReference type="ARBA" id="ARBA00022722"/>
    </source>
</evidence>
<dbReference type="SUPFAM" id="SSF54060">
    <property type="entry name" value="His-Me finger endonucleases"/>
    <property type="match status" value="1"/>
</dbReference>
<keyword evidence="5" id="KW-0255">Endonuclease</keyword>
<keyword evidence="2" id="KW-0540">Nuclease</keyword>
<keyword evidence="4" id="KW-0732">Signal</keyword>